<protein>
    <submittedName>
        <fullName evidence="1">Uncharacterized protein</fullName>
    </submittedName>
</protein>
<sequence length="150" mass="16123">CVTTGTVFVPGSMAPLKKPRNSTKLPLALNPLKSKDVLTVLAERNQAVVPVGAWVEPAPPGSTEVPAHAEKEGSIAMHSSAPAQLTPKRTSIFLNTLNAAIGSARLPPSQMLEDGIEDRENQNELFQQAQAVSTYSLNFMSVCFFVLFVF</sequence>
<reference evidence="1" key="1">
    <citation type="submission" date="2025-08" db="UniProtKB">
        <authorList>
            <consortium name="Ensembl"/>
        </authorList>
    </citation>
    <scope>IDENTIFICATION</scope>
</reference>
<dbReference type="PANTHER" id="PTHR14817">
    <property type="entry name" value="COILED-COIL DOMAIN-CONTAINING PROTEIN 15"/>
    <property type="match status" value="1"/>
</dbReference>
<dbReference type="InterPro" id="IPR037693">
    <property type="entry name" value="CCDC15"/>
</dbReference>
<dbReference type="Proteomes" id="UP000694726">
    <property type="component" value="Unplaced"/>
</dbReference>
<evidence type="ECO:0000313" key="2">
    <source>
        <dbReference type="Proteomes" id="UP000694726"/>
    </source>
</evidence>
<evidence type="ECO:0000313" key="1">
    <source>
        <dbReference type="Ensembl" id="ENSSSCP00015006215.1"/>
    </source>
</evidence>
<proteinExistence type="predicted"/>
<dbReference type="PANTHER" id="PTHR14817:SF2">
    <property type="entry name" value="COILED-COIL DOMAIN-CONTAINING PROTEIN 15"/>
    <property type="match status" value="1"/>
</dbReference>
<accession>A0A8D0MRP6</accession>
<dbReference type="AlphaFoldDB" id="A0A8D0MRP6"/>
<dbReference type="Ensembl" id="ENSSSCT00015015967.1">
    <property type="protein sequence ID" value="ENSSSCP00015006215.1"/>
    <property type="gene ID" value="ENSSSCG00015012128.1"/>
</dbReference>
<organism evidence="1 2">
    <name type="scientific">Sus scrofa</name>
    <name type="common">Pig</name>
    <dbReference type="NCBI Taxonomy" id="9823"/>
    <lineage>
        <taxon>Eukaryota</taxon>
        <taxon>Metazoa</taxon>
        <taxon>Chordata</taxon>
        <taxon>Craniata</taxon>
        <taxon>Vertebrata</taxon>
        <taxon>Euteleostomi</taxon>
        <taxon>Mammalia</taxon>
        <taxon>Eutheria</taxon>
        <taxon>Laurasiatheria</taxon>
        <taxon>Artiodactyla</taxon>
        <taxon>Suina</taxon>
        <taxon>Suidae</taxon>
        <taxon>Sus</taxon>
    </lineage>
</organism>
<name>A0A8D0MRP6_PIG</name>